<protein>
    <recommendedName>
        <fullName evidence="5">Type II toxin-antitoxin system RelE/ParE family toxin</fullName>
    </recommendedName>
</protein>
<accession>A0ABM8E948</accession>
<dbReference type="PANTHER" id="PTHR33755">
    <property type="entry name" value="TOXIN PARE1-RELATED"/>
    <property type="match status" value="1"/>
</dbReference>
<name>A0ABM8E948_9HYPH</name>
<evidence type="ECO:0000256" key="2">
    <source>
        <dbReference type="ARBA" id="ARBA00022649"/>
    </source>
</evidence>
<evidence type="ECO:0000313" key="4">
    <source>
        <dbReference type="Proteomes" id="UP001317629"/>
    </source>
</evidence>
<organism evidence="3 4">
    <name type="scientific">Methylocystis iwaonis</name>
    <dbReference type="NCBI Taxonomy" id="2885079"/>
    <lineage>
        <taxon>Bacteria</taxon>
        <taxon>Pseudomonadati</taxon>
        <taxon>Pseudomonadota</taxon>
        <taxon>Alphaproteobacteria</taxon>
        <taxon>Hyphomicrobiales</taxon>
        <taxon>Methylocystaceae</taxon>
        <taxon>Methylocystis</taxon>
    </lineage>
</organism>
<dbReference type="Proteomes" id="UP001317629">
    <property type="component" value="Chromosome"/>
</dbReference>
<dbReference type="EMBL" id="AP027142">
    <property type="protein sequence ID" value="BDV34476.1"/>
    <property type="molecule type" value="Genomic_DNA"/>
</dbReference>
<proteinExistence type="inferred from homology"/>
<keyword evidence="2" id="KW-1277">Toxin-antitoxin system</keyword>
<dbReference type="InterPro" id="IPR035093">
    <property type="entry name" value="RelE/ParE_toxin_dom_sf"/>
</dbReference>
<evidence type="ECO:0008006" key="5">
    <source>
        <dbReference type="Google" id="ProtNLM"/>
    </source>
</evidence>
<evidence type="ECO:0000256" key="1">
    <source>
        <dbReference type="ARBA" id="ARBA00006226"/>
    </source>
</evidence>
<keyword evidence="4" id="KW-1185">Reference proteome</keyword>
<sequence length="94" mass="10634">MKIRVTRRARTDMLEILSFVAEKSPQGAARVAAAIEAGLSFLSENPRGGLRTDHPELYVKILPDCPYKIFYRFRTDAIEVVHIRHSARAPWPAS</sequence>
<dbReference type="InterPro" id="IPR007712">
    <property type="entry name" value="RelE/ParE_toxin"/>
</dbReference>
<comment type="similarity">
    <text evidence="1">Belongs to the RelE toxin family.</text>
</comment>
<reference evidence="3 4" key="1">
    <citation type="journal article" date="2023" name="Int. J. Syst. Evol. Microbiol.">
        <title>Methylocystis iwaonis sp. nov., a type II methane-oxidizing bacterium from surface soil of a rice paddy field in Japan, and emended description of the genus Methylocystis (ex Whittenbury et al. 1970) Bowman et al. 1993.</title>
        <authorList>
            <person name="Kaise H."/>
            <person name="Sawadogo J.B."/>
            <person name="Alam M.S."/>
            <person name="Ueno C."/>
            <person name="Dianou D."/>
            <person name="Shinjo R."/>
            <person name="Asakawa S."/>
        </authorList>
    </citation>
    <scope>NUCLEOTIDE SEQUENCE [LARGE SCALE GENOMIC DNA]</scope>
    <source>
        <strain evidence="3 4">SS37A-Re</strain>
    </source>
</reference>
<dbReference type="Gene3D" id="3.30.2310.20">
    <property type="entry name" value="RelE-like"/>
    <property type="match status" value="1"/>
</dbReference>
<dbReference type="Pfam" id="PF05016">
    <property type="entry name" value="ParE_toxin"/>
    <property type="match status" value="1"/>
</dbReference>
<gene>
    <name evidence="3" type="ORF">SS37A_20050</name>
</gene>
<evidence type="ECO:0000313" key="3">
    <source>
        <dbReference type="EMBL" id="BDV34476.1"/>
    </source>
</evidence>
<dbReference type="InterPro" id="IPR051803">
    <property type="entry name" value="TA_system_RelE-like_toxin"/>
</dbReference>